<gene>
    <name evidence="8" type="ORF">PHJA_000105600</name>
</gene>
<keyword evidence="7" id="KW-0812">Transmembrane</keyword>
<feature type="transmembrane region" description="Helical" evidence="7">
    <location>
        <begin position="12"/>
        <end position="32"/>
    </location>
</feature>
<reference evidence="8" key="1">
    <citation type="submission" date="2020-07" db="EMBL/GenBank/DDBJ databases">
        <title>Ethylene signaling mediates host invasion by parasitic plants.</title>
        <authorList>
            <person name="Yoshida S."/>
        </authorList>
    </citation>
    <scope>NUCLEOTIDE SEQUENCE</scope>
    <source>
        <strain evidence="8">Okayama</strain>
    </source>
</reference>
<evidence type="ECO:0000256" key="2">
    <source>
        <dbReference type="ARBA" id="ARBA00005581"/>
    </source>
</evidence>
<organism evidence="8 9">
    <name type="scientific">Phtheirospermum japonicum</name>
    <dbReference type="NCBI Taxonomy" id="374723"/>
    <lineage>
        <taxon>Eukaryota</taxon>
        <taxon>Viridiplantae</taxon>
        <taxon>Streptophyta</taxon>
        <taxon>Embryophyta</taxon>
        <taxon>Tracheophyta</taxon>
        <taxon>Spermatophyta</taxon>
        <taxon>Magnoliopsida</taxon>
        <taxon>eudicotyledons</taxon>
        <taxon>Gunneridae</taxon>
        <taxon>Pentapetalae</taxon>
        <taxon>asterids</taxon>
        <taxon>lamiids</taxon>
        <taxon>Lamiales</taxon>
        <taxon>Orobanchaceae</taxon>
        <taxon>Orobanchaceae incertae sedis</taxon>
        <taxon>Phtheirospermum</taxon>
    </lineage>
</organism>
<evidence type="ECO:0000256" key="3">
    <source>
        <dbReference type="ARBA" id="ARBA00022471"/>
    </source>
</evidence>
<keyword evidence="5" id="KW-0732">Signal</keyword>
<keyword evidence="7" id="KW-1133">Transmembrane helix</keyword>
<name>A0A830BC46_9LAMI</name>
<accession>A0A830BC46</accession>
<comment type="subcellular location">
    <subcellularLocation>
        <location evidence="1 6">Secreted</location>
    </subcellularLocation>
</comment>
<comment type="caution">
    <text evidence="8">The sequence shown here is derived from an EMBL/GenBank/DDBJ whole genome shotgun (WGS) entry which is preliminary data.</text>
</comment>
<proteinExistence type="inferred from homology"/>
<keyword evidence="4 6" id="KW-0964">Secreted</keyword>
<keyword evidence="7" id="KW-0472">Membrane</keyword>
<evidence type="ECO:0000256" key="7">
    <source>
        <dbReference type="SAM" id="Phobius"/>
    </source>
</evidence>
<dbReference type="GO" id="GO:0060320">
    <property type="term" value="P:rejection of self pollen"/>
    <property type="evidence" value="ECO:0007669"/>
    <property type="project" value="UniProtKB-KW"/>
</dbReference>
<comment type="similarity">
    <text evidence="2 6">Belongs to the plant self-incompatibility (S1) protein family.</text>
</comment>
<evidence type="ECO:0000256" key="5">
    <source>
        <dbReference type="ARBA" id="ARBA00022729"/>
    </source>
</evidence>
<keyword evidence="9" id="KW-1185">Reference proteome</keyword>
<dbReference type="OrthoDB" id="1096418at2759"/>
<evidence type="ECO:0000313" key="8">
    <source>
        <dbReference type="EMBL" id="GFP79621.1"/>
    </source>
</evidence>
<dbReference type="GO" id="GO:0005576">
    <property type="term" value="C:extracellular region"/>
    <property type="evidence" value="ECO:0007669"/>
    <property type="project" value="UniProtKB-SubCell"/>
</dbReference>
<dbReference type="InterPro" id="IPR010264">
    <property type="entry name" value="Self-incomp_S1"/>
</dbReference>
<evidence type="ECO:0000256" key="1">
    <source>
        <dbReference type="ARBA" id="ARBA00004613"/>
    </source>
</evidence>
<evidence type="ECO:0000313" key="9">
    <source>
        <dbReference type="Proteomes" id="UP000653305"/>
    </source>
</evidence>
<sequence length="157" mass="18717">MRFTAKNKLGFIRPLYLIALTFNIVVITFQAFHIKGCSEFSPGEYILRIHNRIFVYPETNIPLKVHCASKDREIGYHTVSQSKDIFWGLCMNIWRSTMYFCHFWWGNKEAAFEVFNNKIARKCSGDLFCLWVVRADGIALTDYFSYREIDFYHWRDK</sequence>
<keyword evidence="3 6" id="KW-0713">Self-incompatibility</keyword>
<dbReference type="EMBL" id="BMAC01000010">
    <property type="protein sequence ID" value="GFP79621.1"/>
    <property type="molecule type" value="Genomic_DNA"/>
</dbReference>
<dbReference type="PANTHER" id="PTHR31232:SF156">
    <property type="entry name" value="PLANT SELF-INCOMPATIBILITY PROTEIN S1 FAMILY-RELATED"/>
    <property type="match status" value="1"/>
</dbReference>
<protein>
    <recommendedName>
        <fullName evidence="6">S-protein homolog</fullName>
    </recommendedName>
</protein>
<evidence type="ECO:0000256" key="6">
    <source>
        <dbReference type="RuleBase" id="RU367044"/>
    </source>
</evidence>
<dbReference type="AlphaFoldDB" id="A0A830BC46"/>
<dbReference type="Pfam" id="PF05938">
    <property type="entry name" value="Self-incomp_S1"/>
    <property type="match status" value="1"/>
</dbReference>
<dbReference type="Proteomes" id="UP000653305">
    <property type="component" value="Unassembled WGS sequence"/>
</dbReference>
<evidence type="ECO:0000256" key="4">
    <source>
        <dbReference type="ARBA" id="ARBA00022525"/>
    </source>
</evidence>
<dbReference type="PANTHER" id="PTHR31232">
    <property type="match status" value="1"/>
</dbReference>